<feature type="compositionally biased region" description="Polar residues" evidence="1">
    <location>
        <begin position="526"/>
        <end position="545"/>
    </location>
</feature>
<evidence type="ECO:0000313" key="4">
    <source>
        <dbReference type="Proteomes" id="UP000028837"/>
    </source>
</evidence>
<protein>
    <submittedName>
        <fullName evidence="3">Protein phosphatase 2C domain-containing protein</fullName>
        <ecNumber evidence="3">3.1.3.16</ecNumber>
    </submittedName>
</protein>
<dbReference type="AlphaFoldDB" id="A0A086KMX3"/>
<dbReference type="SMART" id="SM00332">
    <property type="entry name" value="PP2Cc"/>
    <property type="match status" value="1"/>
</dbReference>
<feature type="region of interest" description="Disordered" evidence="1">
    <location>
        <begin position="1"/>
        <end position="45"/>
    </location>
</feature>
<reference evidence="3 4" key="1">
    <citation type="submission" date="2014-02" db="EMBL/GenBank/DDBJ databases">
        <authorList>
            <person name="Sibley D."/>
            <person name="Venepally P."/>
            <person name="Karamycheva S."/>
            <person name="Hadjithomas M."/>
            <person name="Khan A."/>
            <person name="Brunk B."/>
            <person name="Roos D."/>
            <person name="Caler E."/>
            <person name="Lorenzi H."/>
        </authorList>
    </citation>
    <scope>NUCLEOTIDE SEQUENCE [LARGE SCALE GENOMIC DNA]</scope>
    <source>
        <strain evidence="3 4">GAB2-2007-GAL-DOM2</strain>
    </source>
</reference>
<evidence type="ECO:0000256" key="1">
    <source>
        <dbReference type="SAM" id="MobiDB-lite"/>
    </source>
</evidence>
<feature type="region of interest" description="Disordered" evidence="1">
    <location>
        <begin position="618"/>
        <end position="662"/>
    </location>
</feature>
<dbReference type="EC" id="3.1.3.16" evidence="3"/>
<feature type="compositionally biased region" description="Polar residues" evidence="1">
    <location>
        <begin position="642"/>
        <end position="659"/>
    </location>
</feature>
<feature type="compositionally biased region" description="Basic and acidic residues" evidence="1">
    <location>
        <begin position="232"/>
        <end position="242"/>
    </location>
</feature>
<dbReference type="Proteomes" id="UP000028837">
    <property type="component" value="Unassembled WGS sequence"/>
</dbReference>
<dbReference type="Gene3D" id="3.60.40.10">
    <property type="entry name" value="PPM-type phosphatase domain"/>
    <property type="match status" value="1"/>
</dbReference>
<feature type="compositionally biased region" description="Low complexity" evidence="1">
    <location>
        <begin position="1093"/>
        <end position="1120"/>
    </location>
</feature>
<feature type="compositionally biased region" description="Basic and acidic residues" evidence="1">
    <location>
        <begin position="709"/>
        <end position="718"/>
    </location>
</feature>
<feature type="compositionally biased region" description="Basic and acidic residues" evidence="1">
    <location>
        <begin position="630"/>
        <end position="641"/>
    </location>
</feature>
<keyword evidence="3" id="KW-0378">Hydrolase</keyword>
<dbReference type="PANTHER" id="PTHR47992">
    <property type="entry name" value="PROTEIN PHOSPHATASE"/>
    <property type="match status" value="1"/>
</dbReference>
<dbReference type="InterPro" id="IPR001932">
    <property type="entry name" value="PPM-type_phosphatase-like_dom"/>
</dbReference>
<feature type="region of interest" description="Disordered" evidence="1">
    <location>
        <begin position="524"/>
        <end position="571"/>
    </location>
</feature>
<dbReference type="InterPro" id="IPR015655">
    <property type="entry name" value="PP2C"/>
</dbReference>
<feature type="region of interest" description="Disordered" evidence="1">
    <location>
        <begin position="151"/>
        <end position="275"/>
    </location>
</feature>
<evidence type="ECO:0000313" key="3">
    <source>
        <dbReference type="EMBL" id="KFG45741.1"/>
    </source>
</evidence>
<accession>A0A086KMX3</accession>
<dbReference type="VEuPathDB" id="ToxoDB:TGDOM2_224240"/>
<dbReference type="PROSITE" id="PS51746">
    <property type="entry name" value="PPM_2"/>
    <property type="match status" value="1"/>
</dbReference>
<feature type="compositionally biased region" description="Basic residues" evidence="1">
    <location>
        <begin position="750"/>
        <end position="767"/>
    </location>
</feature>
<feature type="region of interest" description="Disordered" evidence="1">
    <location>
        <begin position="674"/>
        <end position="767"/>
    </location>
</feature>
<comment type="caution">
    <text evidence="3">The sequence shown here is derived from an EMBL/GenBank/DDBJ whole genome shotgun (WGS) entry which is preliminary data.</text>
</comment>
<dbReference type="EMBL" id="AHZU02000336">
    <property type="protein sequence ID" value="KFG45741.1"/>
    <property type="molecule type" value="Genomic_DNA"/>
</dbReference>
<gene>
    <name evidence="3" type="ORF">TGDOM2_224240</name>
</gene>
<dbReference type="Pfam" id="PF00481">
    <property type="entry name" value="PP2C"/>
    <property type="match status" value="1"/>
</dbReference>
<dbReference type="InterPro" id="IPR036457">
    <property type="entry name" value="PPM-type-like_dom_sf"/>
</dbReference>
<organism evidence="3 4">
    <name type="scientific">Toxoplasma gondii GAB2-2007-GAL-DOM2</name>
    <dbReference type="NCBI Taxonomy" id="1130820"/>
    <lineage>
        <taxon>Eukaryota</taxon>
        <taxon>Sar</taxon>
        <taxon>Alveolata</taxon>
        <taxon>Apicomplexa</taxon>
        <taxon>Conoidasida</taxon>
        <taxon>Coccidia</taxon>
        <taxon>Eucoccidiorida</taxon>
        <taxon>Eimeriorina</taxon>
        <taxon>Sarcocystidae</taxon>
        <taxon>Toxoplasma</taxon>
    </lineage>
</organism>
<feature type="compositionally biased region" description="Polar residues" evidence="1">
    <location>
        <begin position="14"/>
        <end position="28"/>
    </location>
</feature>
<dbReference type="GO" id="GO:0004722">
    <property type="term" value="F:protein serine/threonine phosphatase activity"/>
    <property type="evidence" value="ECO:0007669"/>
    <property type="project" value="UniProtKB-EC"/>
</dbReference>
<dbReference type="OrthoDB" id="331511at2759"/>
<dbReference type="SUPFAM" id="SSF81606">
    <property type="entry name" value="PP2C-like"/>
    <property type="match status" value="1"/>
</dbReference>
<feature type="compositionally biased region" description="Low complexity" evidence="1">
    <location>
        <begin position="189"/>
        <end position="202"/>
    </location>
</feature>
<feature type="compositionally biased region" description="Basic and acidic residues" evidence="1">
    <location>
        <begin position="171"/>
        <end position="181"/>
    </location>
</feature>
<dbReference type="CDD" id="cd00143">
    <property type="entry name" value="PP2Cc"/>
    <property type="match status" value="1"/>
</dbReference>
<feature type="compositionally biased region" description="Basic and acidic residues" evidence="1">
    <location>
        <begin position="736"/>
        <end position="749"/>
    </location>
</feature>
<feature type="compositionally biased region" description="Gly residues" evidence="1">
    <location>
        <begin position="1121"/>
        <end position="1133"/>
    </location>
</feature>
<evidence type="ECO:0000259" key="2">
    <source>
        <dbReference type="PROSITE" id="PS51746"/>
    </source>
</evidence>
<feature type="region of interest" description="Disordered" evidence="1">
    <location>
        <begin position="1069"/>
        <end position="1147"/>
    </location>
</feature>
<sequence>MLRHNQAAPRRFSRVQSRQTKNKSGTSTRESRRKPSRDEQEFTCRDSAFLGGALTEQRMFVGGSPPEEVMGAAAGTQKSVEEDFSNMHANLGIEGSSSMDAAAKRQFCGAEAPVSVRLAGDDVHAGRVAACQGDGKPFDGDRASCSSLSLGASKPAVHGQVEGDDLPQTKNRREEETDAARQDMPTPSPLSSSSSGRPPSSSQRPVACVAPSDSYEEQARDCASAPSLEEEEAHRSVTRELGFKGMQESIRDPERSSLSPSAWGNPPGSHLLSESVGSADGLMHALSRRDRGKGDIAVASRLDSLVAESDASTEAAFRVENEAQNRSPCFLLQGLVDALAPREAQISVHVAEHIPALESAILRFATNRAKLRFCELFLRGLKARKHSPSWSFMIPGVVSPQTGLIFASGSPFHWPLGLAGAIVEAEERAERALLAVQGRSRAAGGSPVSPLMEARGAVGEIQAGSPWTGLLPDGAGGPESAGGASRNPPCDCLCLCHVTRNKEAKKEVISEVVERSFAPEAMPSHASVSRLTQESRWSQEKTQPTGVCGPGLQPEASPPGWPRPSRGCSREHSDVSLVSSVPAACAADSAALVSPVGYSHADPASDFALISFVFSAGPQDDHSPSGSHTEAGDRRSMHRGSETPSCLHSSRSQTSNNGEDASAEVAFPLESVEADVAVSPPSSRKAEGATNDAGVPGGPWLVRRRHRRDRGEARKAETPEAGQGDDAPTHAAVSADRGENGTREVQEKREKKRGGKASRTGRTRRKNKPITIKSYVVSSDTWQLGCIEYGSHSMSGQRAYNEDRVCVVPSVDVCTREGCCKAHTKAMFYAVYDGHNGEEAVNYVQEHLHKNIFRSRSFHGDVSKAIRAGFIATDNALRSMVMEKIRGEGFEDQDISPFSSGTTACTAVVRDMQLYIGNLGDSRCVLSRAGRSHLITVDHSCRTNADEQQRVREDGGHYDTDGYLNGAIGVSRAFGAFDKNCGQKLSGLTCEPQIHKETLRREDEFMIIACDGVFDVISCQEAVNCVRKHLRGGGTAETAAQALCKFAFERRSLDNLSAVIAVFQPPERLQHKDKRPADWTPTTPGLGEEKAATAEARPSSSSRSPLAATQSGASAGDRTGVSGGGSGAAGSGGDRTAAGEGPPRRRINFAALKGLL</sequence>
<proteinExistence type="predicted"/>
<name>A0A086KMX3_TOXGO</name>
<feature type="domain" description="PPM-type phosphatase" evidence="2">
    <location>
        <begin position="788"/>
        <end position="1063"/>
    </location>
</feature>